<comment type="catalytic activity">
    <reaction evidence="7">
        <text>precorrin-2 + S-adenosyl-L-methionine = precorrin-3A + S-adenosyl-L-homocysteine + H(+)</text>
        <dbReference type="Rhea" id="RHEA:16841"/>
        <dbReference type="ChEBI" id="CHEBI:15378"/>
        <dbReference type="ChEBI" id="CHEBI:57856"/>
        <dbReference type="ChEBI" id="CHEBI:58561"/>
        <dbReference type="ChEBI" id="CHEBI:58827"/>
        <dbReference type="ChEBI" id="CHEBI:59789"/>
        <dbReference type="EC" id="2.1.1.130"/>
    </reaction>
</comment>
<dbReference type="PANTHER" id="PTHR43467:SF2">
    <property type="entry name" value="COBALT-PRECORRIN-2 C(20)-METHYLTRANSFERASE"/>
    <property type="match status" value="1"/>
</dbReference>
<evidence type="ECO:0000256" key="7">
    <source>
        <dbReference type="PIRNR" id="PIRNR036427"/>
    </source>
</evidence>
<dbReference type="InterPro" id="IPR014776">
    <property type="entry name" value="4pyrrole_Mease_sub2"/>
</dbReference>
<dbReference type="GO" id="GO:0030788">
    <property type="term" value="F:precorrin-2 C20-methyltransferase activity"/>
    <property type="evidence" value="ECO:0007669"/>
    <property type="project" value="UniProtKB-EC"/>
</dbReference>
<comment type="function">
    <text evidence="7">Methylates precorrin-2 at the C-20 position to produce precorrin-3A.</text>
</comment>
<keyword evidence="3" id="KW-0169">Cobalamin biosynthesis</keyword>
<evidence type="ECO:0000256" key="5">
    <source>
        <dbReference type="ARBA" id="ARBA00022679"/>
    </source>
</evidence>
<dbReference type="GO" id="GO:0032259">
    <property type="term" value="P:methylation"/>
    <property type="evidence" value="ECO:0007669"/>
    <property type="project" value="UniProtKB-KW"/>
</dbReference>
<gene>
    <name evidence="9" type="ORF">CCO03_13780</name>
</gene>
<dbReference type="Gene3D" id="3.30.950.10">
    <property type="entry name" value="Methyltransferase, Cobalt-precorrin-4 Transmethylase, Domain 2"/>
    <property type="match status" value="1"/>
</dbReference>
<dbReference type="Pfam" id="PF00590">
    <property type="entry name" value="TP_methylase"/>
    <property type="match status" value="1"/>
</dbReference>
<organism evidence="9 10">
    <name type="scientific">Comamonas serinivorans</name>
    <dbReference type="NCBI Taxonomy" id="1082851"/>
    <lineage>
        <taxon>Bacteria</taxon>
        <taxon>Pseudomonadati</taxon>
        <taxon>Pseudomonadota</taxon>
        <taxon>Betaproteobacteria</taxon>
        <taxon>Burkholderiales</taxon>
        <taxon>Comamonadaceae</taxon>
        <taxon>Comamonas</taxon>
    </lineage>
</organism>
<proteinExistence type="inferred from homology"/>
<evidence type="ECO:0000256" key="2">
    <source>
        <dbReference type="ARBA" id="ARBA00005879"/>
    </source>
</evidence>
<evidence type="ECO:0000313" key="9">
    <source>
        <dbReference type="EMBL" id="ARU05610.1"/>
    </source>
</evidence>
<dbReference type="RefSeq" id="WP_087281947.1">
    <property type="nucleotide sequence ID" value="NZ_CP021455.1"/>
</dbReference>
<dbReference type="KEGG" id="cser:CCO03_13780"/>
<comment type="similarity">
    <text evidence="2 7">Belongs to the precorrin methyltransferase family.</text>
</comment>
<dbReference type="InterPro" id="IPR012382">
    <property type="entry name" value="CobI/CbiL"/>
</dbReference>
<dbReference type="GO" id="GO:0009236">
    <property type="term" value="P:cobalamin biosynthetic process"/>
    <property type="evidence" value="ECO:0007669"/>
    <property type="project" value="UniProtKB-UniRule"/>
</dbReference>
<keyword evidence="4 9" id="KW-0489">Methyltransferase</keyword>
<dbReference type="CDD" id="cd11645">
    <property type="entry name" value="Precorrin_2_C20_MT"/>
    <property type="match status" value="1"/>
</dbReference>
<dbReference type="InterPro" id="IPR006364">
    <property type="entry name" value="CobI/CbiL/CobIJ_dom"/>
</dbReference>
<evidence type="ECO:0000256" key="6">
    <source>
        <dbReference type="ARBA" id="ARBA00022691"/>
    </source>
</evidence>
<dbReference type="InterPro" id="IPR014777">
    <property type="entry name" value="4pyrrole_Mease_sub1"/>
</dbReference>
<feature type="domain" description="Tetrapyrrole methylase" evidence="8">
    <location>
        <begin position="6"/>
        <end position="219"/>
    </location>
</feature>
<protein>
    <recommendedName>
        <fullName evidence="7">Precorrin-2 C(20)-methyltransferase</fullName>
        <ecNumber evidence="7">2.1.1.130</ecNumber>
    </recommendedName>
</protein>
<evidence type="ECO:0000259" key="8">
    <source>
        <dbReference type="Pfam" id="PF00590"/>
    </source>
</evidence>
<dbReference type="InterPro" id="IPR035996">
    <property type="entry name" value="4pyrrol_Methylase_sf"/>
</dbReference>
<evidence type="ECO:0000256" key="4">
    <source>
        <dbReference type="ARBA" id="ARBA00022603"/>
    </source>
</evidence>
<evidence type="ECO:0000313" key="10">
    <source>
        <dbReference type="Proteomes" id="UP000196138"/>
    </source>
</evidence>
<evidence type="ECO:0000256" key="3">
    <source>
        <dbReference type="ARBA" id="ARBA00022573"/>
    </source>
</evidence>
<dbReference type="InterPro" id="IPR000878">
    <property type="entry name" value="4pyrrol_Mease"/>
</dbReference>
<reference evidence="9 10" key="1">
    <citation type="submission" date="2017-05" db="EMBL/GenBank/DDBJ databases">
        <authorList>
            <person name="Song R."/>
            <person name="Chenine A.L."/>
            <person name="Ruprecht R.M."/>
        </authorList>
    </citation>
    <scope>NUCLEOTIDE SEQUENCE [LARGE SCALE GENOMIC DNA]</scope>
    <source>
        <strain evidence="9 10">DSM 26136</strain>
    </source>
</reference>
<dbReference type="SUPFAM" id="SSF53790">
    <property type="entry name" value="Tetrapyrrole methylase"/>
    <property type="match status" value="1"/>
</dbReference>
<dbReference type="Gene3D" id="3.40.1010.10">
    <property type="entry name" value="Cobalt-precorrin-4 Transmethylase, Domain 1"/>
    <property type="match status" value="1"/>
</dbReference>
<dbReference type="EMBL" id="CP021455">
    <property type="protein sequence ID" value="ARU05610.1"/>
    <property type="molecule type" value="Genomic_DNA"/>
</dbReference>
<dbReference type="Proteomes" id="UP000196138">
    <property type="component" value="Chromosome"/>
</dbReference>
<sequence length="257" mass="28662">MSTGQIICVGLGPGDPDLMSVKADRLLRQSRHVAYFRKRGHPGKARQLVNGLLHAQVTEYPMEYPLTTEIPHDDPRYVAQLSDFYRDWQQRLTDLAREQDVLVLCEGDPFFYGSFMHLYIRLRQAGQVPVHVLPGIPGMVGCWHATGVPMTWGDDVMTVLPATLPDERLRAHVAGAEALVFMKVGRHLPRIRAVLQAAGKLDQSWLVINGTMADEQVMPLREAPERCPYFAIVIVHGQGRRPANDLQAAGSLVALDL</sequence>
<dbReference type="AlphaFoldDB" id="A0A1Y0EQA3"/>
<dbReference type="PIRSF" id="PIRSF036427">
    <property type="entry name" value="Precrrn-2_mtase"/>
    <property type="match status" value="1"/>
</dbReference>
<dbReference type="PANTHER" id="PTHR43467">
    <property type="entry name" value="COBALT-PRECORRIN-2 C(20)-METHYLTRANSFERASE"/>
    <property type="match status" value="1"/>
</dbReference>
<dbReference type="NCBIfam" id="TIGR01467">
    <property type="entry name" value="cobI_cbiL"/>
    <property type="match status" value="1"/>
</dbReference>
<dbReference type="EC" id="2.1.1.130" evidence="7"/>
<keyword evidence="5 9" id="KW-0808">Transferase</keyword>
<dbReference type="UniPathway" id="UPA00148"/>
<evidence type="ECO:0000256" key="1">
    <source>
        <dbReference type="ARBA" id="ARBA00004953"/>
    </source>
</evidence>
<keyword evidence="10" id="KW-1185">Reference proteome</keyword>
<dbReference type="OrthoDB" id="9804789at2"/>
<name>A0A1Y0EQA3_9BURK</name>
<comment type="pathway">
    <text evidence="1">Cofactor biosynthesis; adenosylcobalamin biosynthesis.</text>
</comment>
<keyword evidence="6" id="KW-0949">S-adenosyl-L-methionine</keyword>
<accession>A0A1Y0EQA3</accession>
<comment type="subunit">
    <text evidence="7">Homodimer.</text>
</comment>